<protein>
    <submittedName>
        <fullName evidence="1">Uncharacterized protein</fullName>
    </submittedName>
</protein>
<dbReference type="RefSeq" id="WP_120239215.1">
    <property type="nucleotide sequence ID" value="NZ_RAPQ01000008.1"/>
</dbReference>
<organism evidence="1 2">
    <name type="scientific">Marinifilum flexuosum</name>
    <dbReference type="NCBI Taxonomy" id="1117708"/>
    <lineage>
        <taxon>Bacteria</taxon>
        <taxon>Pseudomonadati</taxon>
        <taxon>Bacteroidota</taxon>
        <taxon>Bacteroidia</taxon>
        <taxon>Marinilabiliales</taxon>
        <taxon>Marinifilaceae</taxon>
    </lineage>
</organism>
<reference evidence="1 2" key="1">
    <citation type="submission" date="2018-09" db="EMBL/GenBank/DDBJ databases">
        <title>Genomic Encyclopedia of Archaeal and Bacterial Type Strains, Phase II (KMG-II): from individual species to whole genera.</title>
        <authorList>
            <person name="Goeker M."/>
        </authorList>
    </citation>
    <scope>NUCLEOTIDE SEQUENCE [LARGE SCALE GENOMIC DNA]</scope>
    <source>
        <strain evidence="1 2">DSM 21950</strain>
    </source>
</reference>
<sequence>MKATTRQGVWVSEINENIHAIIDTNRNQIIKCEKGVPRVFQFKNEITTRHVSLMLHIFRSSALICNTCESIQETFKAKRS</sequence>
<dbReference type="AlphaFoldDB" id="A0A419XA50"/>
<gene>
    <name evidence="1" type="ORF">BXY64_1459</name>
</gene>
<evidence type="ECO:0000313" key="2">
    <source>
        <dbReference type="Proteomes" id="UP000284531"/>
    </source>
</evidence>
<proteinExistence type="predicted"/>
<evidence type="ECO:0000313" key="1">
    <source>
        <dbReference type="EMBL" id="RKE04439.1"/>
    </source>
</evidence>
<dbReference type="Proteomes" id="UP000284531">
    <property type="component" value="Unassembled WGS sequence"/>
</dbReference>
<name>A0A419XA50_9BACT</name>
<dbReference type="EMBL" id="RAPQ01000008">
    <property type="protein sequence ID" value="RKE04439.1"/>
    <property type="molecule type" value="Genomic_DNA"/>
</dbReference>
<comment type="caution">
    <text evidence="1">The sequence shown here is derived from an EMBL/GenBank/DDBJ whole genome shotgun (WGS) entry which is preliminary data.</text>
</comment>
<accession>A0A419XA50</accession>
<keyword evidence="2" id="KW-1185">Reference proteome</keyword>